<protein>
    <recommendedName>
        <fullName evidence="2">BD-FAE-like domain-containing protein</fullName>
    </recommendedName>
</protein>
<dbReference type="Gene3D" id="3.40.50.1820">
    <property type="entry name" value="alpha/beta hydrolase"/>
    <property type="match status" value="1"/>
</dbReference>
<dbReference type="InterPro" id="IPR029058">
    <property type="entry name" value="AB_hydrolase_fold"/>
</dbReference>
<organism evidence="3 4">
    <name type="scientific">Paenibacillus campinasensis</name>
    <dbReference type="NCBI Taxonomy" id="66347"/>
    <lineage>
        <taxon>Bacteria</taxon>
        <taxon>Bacillati</taxon>
        <taxon>Bacillota</taxon>
        <taxon>Bacilli</taxon>
        <taxon>Bacillales</taxon>
        <taxon>Paenibacillaceae</taxon>
        <taxon>Paenibacillus</taxon>
    </lineage>
</organism>
<dbReference type="SUPFAM" id="SSF53474">
    <property type="entry name" value="alpha/beta-Hydrolases"/>
    <property type="match status" value="1"/>
</dbReference>
<dbReference type="OrthoDB" id="9794725at2"/>
<comment type="caution">
    <text evidence="3">The sequence shown here is derived from an EMBL/GenBank/DDBJ whole genome shotgun (WGS) entry which is preliminary data.</text>
</comment>
<dbReference type="Pfam" id="PF20434">
    <property type="entry name" value="BD-FAE"/>
    <property type="match status" value="1"/>
</dbReference>
<dbReference type="GO" id="GO:0016787">
    <property type="term" value="F:hydrolase activity"/>
    <property type="evidence" value="ECO:0007669"/>
    <property type="project" value="UniProtKB-KW"/>
</dbReference>
<dbReference type="InterPro" id="IPR049492">
    <property type="entry name" value="BD-FAE-like_dom"/>
</dbReference>
<evidence type="ECO:0000259" key="2">
    <source>
        <dbReference type="Pfam" id="PF20434"/>
    </source>
</evidence>
<feature type="domain" description="BD-FAE-like" evidence="2">
    <location>
        <begin position="32"/>
        <end position="127"/>
    </location>
</feature>
<dbReference type="PANTHER" id="PTHR48081">
    <property type="entry name" value="AB HYDROLASE SUPERFAMILY PROTEIN C4A8.06C"/>
    <property type="match status" value="1"/>
</dbReference>
<keyword evidence="1" id="KW-0378">Hydrolase</keyword>
<name>A0A268EN32_9BACL</name>
<dbReference type="InterPro" id="IPR050300">
    <property type="entry name" value="GDXG_lipolytic_enzyme"/>
</dbReference>
<dbReference type="EMBL" id="NPBY01000054">
    <property type="protein sequence ID" value="PAD74526.1"/>
    <property type="molecule type" value="Genomic_DNA"/>
</dbReference>
<accession>A0A268EN32</accession>
<evidence type="ECO:0000313" key="4">
    <source>
        <dbReference type="Proteomes" id="UP000215596"/>
    </source>
</evidence>
<gene>
    <name evidence="3" type="ORF">CHH67_17380</name>
</gene>
<sequence>MKTHEIILNETRNVKFSAWIQNVGGEFGKLEKRPAILILPGGGYSFCSDREAEVVAAPYLKAGFQTFILRYSTGEHKDWPNPLNDYEQAMDLILNRADEWHVQTDKIAVLGFSAGGHLAACAATKGKHRPNAAILGYAALSQETADMCQPGMPSPINDVDKDTCPVFLFATRNDNIVSVQDTVDFEKALLANGIMFESHIYAYGMHGFSTGESYLNPNKNCSRVSHWVQDSIEWLAEVFGTLQSEGFSSPAYSGRVNGDWDTMLSADCTMAHLRKQPEAVQQLLAEVIAVLSAIVAQKTGKGLSMTPFFKMIKLRDLMTMIGQPESAIERIDVSLRQFSNVR</sequence>
<evidence type="ECO:0000256" key="1">
    <source>
        <dbReference type="ARBA" id="ARBA00022801"/>
    </source>
</evidence>
<proteinExistence type="predicted"/>
<dbReference type="AlphaFoldDB" id="A0A268EN32"/>
<dbReference type="Proteomes" id="UP000215596">
    <property type="component" value="Unassembled WGS sequence"/>
</dbReference>
<reference evidence="3 4" key="1">
    <citation type="submission" date="2017-07" db="EMBL/GenBank/DDBJ databases">
        <title>Isolation and whole genome analysis of endospore-forming bacteria from heroin.</title>
        <authorList>
            <person name="Kalinowski J."/>
            <person name="Ahrens B."/>
            <person name="Al-Dilaimi A."/>
            <person name="Winkler A."/>
            <person name="Wibberg D."/>
            <person name="Schleenbecker U."/>
            <person name="Ruckert C."/>
            <person name="Wolfel R."/>
            <person name="Grass G."/>
        </authorList>
    </citation>
    <scope>NUCLEOTIDE SEQUENCE [LARGE SCALE GENOMIC DNA]</scope>
    <source>
        <strain evidence="3 4">7537-G1</strain>
    </source>
</reference>
<evidence type="ECO:0000313" key="3">
    <source>
        <dbReference type="EMBL" id="PAD74526.1"/>
    </source>
</evidence>
<dbReference type="PANTHER" id="PTHR48081:SF6">
    <property type="entry name" value="PEPTIDASE S9 PROLYL OLIGOPEPTIDASE CATALYTIC DOMAIN-CONTAINING PROTEIN"/>
    <property type="match status" value="1"/>
</dbReference>